<keyword evidence="2" id="KW-1003">Cell membrane</keyword>
<dbReference type="EMBL" id="SHLY01000002">
    <property type="protein sequence ID" value="TAA46782.1"/>
    <property type="molecule type" value="Genomic_DNA"/>
</dbReference>
<dbReference type="InterPro" id="IPR026392">
    <property type="entry name" value="Exo/Archaeosortase_dom"/>
</dbReference>
<comment type="subcellular location">
    <subcellularLocation>
        <location evidence="1">Cell membrane</location>
        <topology evidence="1">Multi-pass membrane protein</topology>
    </subcellularLocation>
</comment>
<dbReference type="Pfam" id="PF11984">
    <property type="entry name" value="DUF3485"/>
    <property type="match status" value="1"/>
</dbReference>
<proteinExistence type="predicted"/>
<evidence type="ECO:0000256" key="3">
    <source>
        <dbReference type="ARBA" id="ARBA00022670"/>
    </source>
</evidence>
<feature type="transmembrane region" description="Helical" evidence="8">
    <location>
        <begin position="185"/>
        <end position="203"/>
    </location>
</feature>
<feature type="transmembrane region" description="Helical" evidence="8">
    <location>
        <begin position="69"/>
        <end position="89"/>
    </location>
</feature>
<dbReference type="InterPro" id="IPR013426">
    <property type="entry name" value="EpsH-like"/>
</dbReference>
<keyword evidence="7 8" id="KW-0472">Membrane</keyword>
<keyword evidence="5 10" id="KW-0378">Hydrolase</keyword>
<reference evidence="11" key="1">
    <citation type="submission" date="2019-02" db="EMBL/GenBank/DDBJ databases">
        <title>Draft genome sequence of Muricauda sp. 176CP4-71.</title>
        <authorList>
            <person name="Park J.-S."/>
        </authorList>
    </citation>
    <scope>NUCLEOTIDE SEQUENCE [LARGE SCALE GENOMIC DNA]</scope>
    <source>
        <strain evidence="11">176GS2-150</strain>
    </source>
</reference>
<evidence type="ECO:0000256" key="5">
    <source>
        <dbReference type="ARBA" id="ARBA00022801"/>
    </source>
</evidence>
<evidence type="ECO:0000256" key="1">
    <source>
        <dbReference type="ARBA" id="ARBA00004651"/>
    </source>
</evidence>
<keyword evidence="4 8" id="KW-0812">Transmembrane</keyword>
<evidence type="ECO:0000313" key="11">
    <source>
        <dbReference type="Proteomes" id="UP000292544"/>
    </source>
</evidence>
<keyword evidence="3" id="KW-0645">Protease</keyword>
<organism evidence="10 11">
    <name type="scientific">Corallincola spongiicola</name>
    <dbReference type="NCBI Taxonomy" id="2520508"/>
    <lineage>
        <taxon>Bacteria</taxon>
        <taxon>Pseudomonadati</taxon>
        <taxon>Pseudomonadota</taxon>
        <taxon>Gammaproteobacteria</taxon>
        <taxon>Alteromonadales</taxon>
        <taxon>Psychromonadaceae</taxon>
        <taxon>Corallincola</taxon>
    </lineage>
</organism>
<dbReference type="RefSeq" id="WP_130566087.1">
    <property type="nucleotide sequence ID" value="NZ_SHLY01000002.1"/>
</dbReference>
<dbReference type="NCBIfam" id="TIGR04178">
    <property type="entry name" value="exo_archaeo"/>
    <property type="match status" value="1"/>
</dbReference>
<gene>
    <name evidence="10" type="primary">xrt</name>
    <name evidence="10" type="ORF">EXY25_05885</name>
</gene>
<evidence type="ECO:0000256" key="4">
    <source>
        <dbReference type="ARBA" id="ARBA00022692"/>
    </source>
</evidence>
<evidence type="ECO:0000256" key="7">
    <source>
        <dbReference type="ARBA" id="ARBA00023136"/>
    </source>
</evidence>
<evidence type="ECO:0000313" key="10">
    <source>
        <dbReference type="EMBL" id="TAA46782.1"/>
    </source>
</evidence>
<feature type="transmembrane region" description="Helical" evidence="8">
    <location>
        <begin position="118"/>
        <end position="136"/>
    </location>
</feature>
<feature type="transmembrane region" description="Helical" evidence="8">
    <location>
        <begin position="142"/>
        <end position="164"/>
    </location>
</feature>
<feature type="transmembrane region" description="Helical" evidence="8">
    <location>
        <begin position="7"/>
        <end position="27"/>
    </location>
</feature>
<keyword evidence="11" id="KW-1185">Reference proteome</keyword>
<keyword evidence="6 8" id="KW-1133">Transmembrane helix</keyword>
<protein>
    <submittedName>
        <fullName evidence="10">Exosortase</fullName>
        <ecNumber evidence="10">3.4.22.-</ecNumber>
    </submittedName>
</protein>
<evidence type="ECO:0000259" key="9">
    <source>
        <dbReference type="Pfam" id="PF11984"/>
    </source>
</evidence>
<feature type="transmembrane region" description="Helical" evidence="8">
    <location>
        <begin position="289"/>
        <end position="311"/>
    </location>
</feature>
<accession>A0ABY1WPY0</accession>
<dbReference type="GO" id="GO:0016787">
    <property type="term" value="F:hydrolase activity"/>
    <property type="evidence" value="ECO:0007669"/>
    <property type="project" value="UniProtKB-KW"/>
</dbReference>
<dbReference type="NCBIfam" id="TIGR02602">
    <property type="entry name" value="8TM_EpsH"/>
    <property type="match status" value="1"/>
</dbReference>
<evidence type="ECO:0000256" key="8">
    <source>
        <dbReference type="SAM" id="Phobius"/>
    </source>
</evidence>
<feature type="transmembrane region" description="Helical" evidence="8">
    <location>
        <begin position="250"/>
        <end position="269"/>
    </location>
</feature>
<comment type="caution">
    <text evidence="10">The sequence shown here is derived from an EMBL/GenBank/DDBJ whole genome shotgun (WGS) entry which is preliminary data.</text>
</comment>
<dbReference type="Proteomes" id="UP000292544">
    <property type="component" value="Unassembled WGS sequence"/>
</dbReference>
<dbReference type="EC" id="3.4.22.-" evidence="10"/>
<evidence type="ECO:0000256" key="2">
    <source>
        <dbReference type="ARBA" id="ARBA00022475"/>
    </source>
</evidence>
<feature type="transmembrane region" description="Helical" evidence="8">
    <location>
        <begin position="42"/>
        <end position="57"/>
    </location>
</feature>
<evidence type="ECO:0000256" key="6">
    <source>
        <dbReference type="ARBA" id="ARBA00022989"/>
    </source>
</evidence>
<dbReference type="InterPro" id="IPR019127">
    <property type="entry name" value="Exosortase"/>
</dbReference>
<feature type="transmembrane region" description="Helical" evidence="8">
    <location>
        <begin position="209"/>
        <end position="238"/>
    </location>
</feature>
<name>A0ABY1WPY0_9GAMM</name>
<feature type="domain" description="Methanolan biosynthesis EpsI" evidence="9">
    <location>
        <begin position="368"/>
        <end position="482"/>
    </location>
</feature>
<feature type="transmembrane region" description="Helical" evidence="8">
    <location>
        <begin position="95"/>
        <end position="113"/>
    </location>
</feature>
<dbReference type="Pfam" id="PF09721">
    <property type="entry name" value="Exosortase_EpsH"/>
    <property type="match status" value="1"/>
</dbReference>
<sequence>METAKKLPLGLLVPGALALLVAALYWSTFGTLLHRWLRFDESYGHGLLLMAVILWWFHDQRVVFRSLPVGPWLPAWLPLLLVVAVWWVAAATDILVVQQVLLPWIWWLALALLGGKALAKHSFFAALLFCFAVPIWDHLNDYLIDLTVVVTTNLLSMLAMPILIQSNEIHIPSGIITVADGCSGLRYLIIGIAFSLLSGQLFFRDWRWRIGLLALGLLLGLVTNWLRVYSLVLIGYATEMQSSLLADHELYGFVLFGVIFSLMFFLVRWKGDNSAPTAVDGLPSAAGFSWPGIFVASVILIAAPLSISLLLKAPAKAQFVAPPAISSYPTLSADTMPAMTPAYFRPIERAQHELQWFAIGEQPVLIERFFYRQQQAKQDFMPYRWLFARQHWLTLSQHHRTLSDGTGVLIREMEPRIGVRKLWLSAYWMSVGERTLTNAYLAKLAELPALFSGRHDAALVAIQLPCEIDCAEAVAALDRLLDSDGVKLQQQNSERWIPADDY</sequence>
<dbReference type="InterPro" id="IPR014263">
    <property type="entry name" value="Methanolan_biosynth_EpsI"/>
</dbReference>